<gene>
    <name evidence="11" type="ORF">KFE25_004654</name>
</gene>
<organism evidence="11 12">
    <name type="scientific">Diacronema lutheri</name>
    <name type="common">Unicellular marine alga</name>
    <name type="synonym">Monochrysis lutheri</name>
    <dbReference type="NCBI Taxonomy" id="2081491"/>
    <lineage>
        <taxon>Eukaryota</taxon>
        <taxon>Haptista</taxon>
        <taxon>Haptophyta</taxon>
        <taxon>Pavlovophyceae</taxon>
        <taxon>Pavlovales</taxon>
        <taxon>Pavlovaceae</taxon>
        <taxon>Diacronema</taxon>
    </lineage>
</organism>
<sequence>MSNVQRKPVARKGSHADEVAPGKKAVKGYAVAPPPPPLGRRMLAGALGSCTAEAGTMWLDTVKVRLQLAPPGAPTSLVGMLLFVARTEGIGGLFGGLTPALLRQASYQSIKMGTFDPIKAAIAKAARVPSNEAMPFWILALAGGLAGAIGTVIATPTEIAKVRLQAGASGGVFGALSTLHAEGGIIGLWLHPSIVPNVQRSFVVNAAELAAYEWTKALLTRTLRWRESTAVHVLAAVVSGLCAALASTPVDMAKTRMMNGDCGANMLRCLADVAATSGVLALYASLFATWMRLAPWNVINFVSLERYKRLLA</sequence>
<evidence type="ECO:0000256" key="2">
    <source>
        <dbReference type="ARBA" id="ARBA00006375"/>
    </source>
</evidence>
<dbReference type="OMA" id="FPFWKAV"/>
<feature type="repeat" description="Solcar" evidence="8">
    <location>
        <begin position="40"/>
        <end position="121"/>
    </location>
</feature>
<evidence type="ECO:0000256" key="1">
    <source>
        <dbReference type="ARBA" id="ARBA00004141"/>
    </source>
</evidence>
<evidence type="ECO:0000256" key="3">
    <source>
        <dbReference type="ARBA" id="ARBA00022448"/>
    </source>
</evidence>
<feature type="transmembrane region" description="Helical" evidence="10">
    <location>
        <begin position="229"/>
        <end position="248"/>
    </location>
</feature>
<evidence type="ECO:0000256" key="9">
    <source>
        <dbReference type="RuleBase" id="RU000488"/>
    </source>
</evidence>
<evidence type="ECO:0000313" key="11">
    <source>
        <dbReference type="EMBL" id="KAG8462678.1"/>
    </source>
</evidence>
<evidence type="ECO:0000256" key="5">
    <source>
        <dbReference type="ARBA" id="ARBA00022737"/>
    </source>
</evidence>
<accession>A0A8J5XA44</accession>
<dbReference type="SUPFAM" id="SSF103506">
    <property type="entry name" value="Mitochondrial carrier"/>
    <property type="match status" value="1"/>
</dbReference>
<dbReference type="Pfam" id="PF00153">
    <property type="entry name" value="Mito_carr"/>
    <property type="match status" value="3"/>
</dbReference>
<dbReference type="InterPro" id="IPR023395">
    <property type="entry name" value="MCP_dom_sf"/>
</dbReference>
<comment type="similarity">
    <text evidence="2 9">Belongs to the mitochondrial carrier (TC 2.A.29) family.</text>
</comment>
<comment type="subcellular location">
    <subcellularLocation>
        <location evidence="1">Membrane</location>
        <topology evidence="1">Multi-pass membrane protein</topology>
    </subcellularLocation>
</comment>
<dbReference type="InterPro" id="IPR018108">
    <property type="entry name" value="MCP_transmembrane"/>
</dbReference>
<dbReference type="EMBL" id="JAGTXO010000019">
    <property type="protein sequence ID" value="KAG8462678.1"/>
    <property type="molecule type" value="Genomic_DNA"/>
</dbReference>
<evidence type="ECO:0000256" key="7">
    <source>
        <dbReference type="ARBA" id="ARBA00023136"/>
    </source>
</evidence>
<dbReference type="GO" id="GO:0016020">
    <property type="term" value="C:membrane"/>
    <property type="evidence" value="ECO:0007669"/>
    <property type="project" value="UniProtKB-SubCell"/>
</dbReference>
<keyword evidence="4 8" id="KW-0812">Transmembrane</keyword>
<evidence type="ECO:0000313" key="12">
    <source>
        <dbReference type="Proteomes" id="UP000751190"/>
    </source>
</evidence>
<keyword evidence="5" id="KW-0677">Repeat</keyword>
<keyword evidence="12" id="KW-1185">Reference proteome</keyword>
<reference evidence="11" key="1">
    <citation type="submission" date="2021-05" db="EMBL/GenBank/DDBJ databases">
        <title>The genome of the haptophyte Pavlova lutheri (Diacronema luteri, Pavlovales) - a model for lipid biosynthesis in eukaryotic algae.</title>
        <authorList>
            <person name="Hulatt C.J."/>
            <person name="Posewitz M.C."/>
        </authorList>
    </citation>
    <scope>NUCLEOTIDE SEQUENCE</scope>
    <source>
        <strain evidence="11">NIVA-4/92</strain>
    </source>
</reference>
<feature type="transmembrane region" description="Helical" evidence="10">
    <location>
        <begin position="269"/>
        <end position="291"/>
    </location>
</feature>
<evidence type="ECO:0000256" key="8">
    <source>
        <dbReference type="PROSITE-ProRule" id="PRU00282"/>
    </source>
</evidence>
<keyword evidence="6 10" id="KW-1133">Transmembrane helix</keyword>
<dbReference type="AlphaFoldDB" id="A0A8J5XA44"/>
<feature type="transmembrane region" description="Helical" evidence="10">
    <location>
        <begin position="134"/>
        <end position="154"/>
    </location>
</feature>
<dbReference type="Gene3D" id="1.50.40.10">
    <property type="entry name" value="Mitochondrial carrier domain"/>
    <property type="match status" value="1"/>
</dbReference>
<evidence type="ECO:0000256" key="4">
    <source>
        <dbReference type="ARBA" id="ARBA00022692"/>
    </source>
</evidence>
<name>A0A8J5XA44_DIALT</name>
<evidence type="ECO:0000256" key="6">
    <source>
        <dbReference type="ARBA" id="ARBA00022989"/>
    </source>
</evidence>
<dbReference type="InterPro" id="IPR050391">
    <property type="entry name" value="Mito_Metabolite_Transporter"/>
</dbReference>
<evidence type="ECO:0000256" key="10">
    <source>
        <dbReference type="SAM" id="Phobius"/>
    </source>
</evidence>
<keyword evidence="3 9" id="KW-0813">Transport</keyword>
<proteinExistence type="inferred from homology"/>
<protein>
    <recommendedName>
        <fullName evidence="13">Mitochondrial carrier protein</fullName>
    </recommendedName>
</protein>
<dbReference type="PROSITE" id="PS50920">
    <property type="entry name" value="SOLCAR"/>
    <property type="match status" value="3"/>
</dbReference>
<dbReference type="Proteomes" id="UP000751190">
    <property type="component" value="Unassembled WGS sequence"/>
</dbReference>
<evidence type="ECO:0008006" key="13">
    <source>
        <dbReference type="Google" id="ProtNLM"/>
    </source>
</evidence>
<feature type="repeat" description="Solcar" evidence="8">
    <location>
        <begin position="227"/>
        <end position="310"/>
    </location>
</feature>
<dbReference type="PANTHER" id="PTHR45618">
    <property type="entry name" value="MITOCHONDRIAL DICARBOXYLATE CARRIER-RELATED"/>
    <property type="match status" value="1"/>
</dbReference>
<keyword evidence="7 8" id="KW-0472">Membrane</keyword>
<dbReference type="OrthoDB" id="448427at2759"/>
<comment type="caution">
    <text evidence="11">The sequence shown here is derived from an EMBL/GenBank/DDBJ whole genome shotgun (WGS) entry which is preliminary data.</text>
</comment>
<feature type="repeat" description="Solcar" evidence="8">
    <location>
        <begin position="134"/>
        <end position="218"/>
    </location>
</feature>